<evidence type="ECO:0000256" key="4">
    <source>
        <dbReference type="ARBA" id="ARBA00023277"/>
    </source>
</evidence>
<dbReference type="Proteomes" id="UP000183868">
    <property type="component" value="Chromosome"/>
</dbReference>
<dbReference type="CDD" id="cd09019">
    <property type="entry name" value="galactose_mutarotase_like"/>
    <property type="match status" value="1"/>
</dbReference>
<dbReference type="HOGENOM" id="CLU_031753_1_0_0"/>
<comment type="catalytic activity">
    <reaction evidence="5">
        <text>alpha-D-glucose = beta-D-glucose</text>
        <dbReference type="Rhea" id="RHEA:10264"/>
        <dbReference type="ChEBI" id="CHEBI:15903"/>
        <dbReference type="ChEBI" id="CHEBI:17925"/>
        <dbReference type="EC" id="5.1.3.3"/>
    </reaction>
</comment>
<dbReference type="EMBL" id="CM001402">
    <property type="protein sequence ID" value="EHO42351.1"/>
    <property type="molecule type" value="Genomic_DNA"/>
</dbReference>
<protein>
    <recommendedName>
        <fullName evidence="5">Aldose 1-epimerase</fullName>
        <ecNumber evidence="5">5.1.3.3</ecNumber>
    </recommendedName>
</protein>
<proteinExistence type="inferred from homology"/>
<dbReference type="InterPro" id="IPR008183">
    <property type="entry name" value="Aldose_1/G6P_1-epimerase"/>
</dbReference>
<dbReference type="GO" id="GO:0004034">
    <property type="term" value="F:aldose 1-epimerase activity"/>
    <property type="evidence" value="ECO:0007669"/>
    <property type="project" value="UniProtKB-EC"/>
</dbReference>
<dbReference type="AlphaFoldDB" id="H1XQS8"/>
<dbReference type="Pfam" id="PF01263">
    <property type="entry name" value="Aldose_epim"/>
    <property type="match status" value="1"/>
</dbReference>
<sequence length="357" mass="40281">MELISAKSFRKKLQGVDVDLITLKNDGGMQMQVTNYGARVVSLLAPDEHGNLSDVVAGYDDLDAYVQDPYYFGAIIGRCANRIADGKFSLFGKSYQLTLNVGKDHVYGGIFGLHAKVWIMEQLSEREVLLSVGSPNGEEGYPGSVHFEARYLLREDNSVYISLTARSDQPTIVNMTHHSYFNLSGFTSSSDTSQNILDHRLKVEADYFTPINERLLPTGEIRPVAGSALDFRDFYAIGQRIDEKEEQIQFAGGYDHNFVLRDFNNRIIKAATVIEPTSGRKLEVFTNVPGLQLYTANKVLETSGKHGVRFGRYSAFCLETQHFPDAPNHPHFPMIVLMPEHIYRHEIIYRFSLLQDK</sequence>
<comment type="similarity">
    <text evidence="2 5">Belongs to the aldose epimerase family.</text>
</comment>
<keyword evidence="4 5" id="KW-0119">Carbohydrate metabolism</keyword>
<evidence type="ECO:0000256" key="8">
    <source>
        <dbReference type="PIRSR" id="PIRSR005096-3"/>
    </source>
</evidence>
<dbReference type="GO" id="GO:0006006">
    <property type="term" value="P:glucose metabolic process"/>
    <property type="evidence" value="ECO:0007669"/>
    <property type="project" value="TreeGrafter"/>
</dbReference>
<dbReference type="PaxDb" id="880073-Calab_2743"/>
<feature type="binding site" evidence="8">
    <location>
        <begin position="178"/>
        <end position="180"/>
    </location>
    <ligand>
        <name>beta-D-galactose</name>
        <dbReference type="ChEBI" id="CHEBI:27667"/>
    </ligand>
</feature>
<reference evidence="9 12" key="2">
    <citation type="submission" date="2016-11" db="EMBL/GenBank/DDBJ databases">
        <title>Genomic analysis of Caldithrix abyssi and proposal of a novel bacterial phylum Caldithrichaeota.</title>
        <authorList>
            <person name="Kublanov I."/>
            <person name="Sigalova O."/>
            <person name="Gavrilov S."/>
            <person name="Lebedinsky A."/>
            <person name="Ivanova N."/>
            <person name="Daum C."/>
            <person name="Reddy T."/>
            <person name="Klenk H.P."/>
            <person name="Goker M."/>
            <person name="Reva O."/>
            <person name="Miroshnichenko M."/>
            <person name="Kyprides N."/>
            <person name="Woyke T."/>
            <person name="Gelfand M."/>
        </authorList>
    </citation>
    <scope>NUCLEOTIDE SEQUENCE [LARGE SCALE GENOMIC DNA]</scope>
    <source>
        <strain evidence="9 12">LF13</strain>
    </source>
</reference>
<dbReference type="NCBIfam" id="NF008277">
    <property type="entry name" value="PRK11055.1"/>
    <property type="match status" value="1"/>
</dbReference>
<dbReference type="FunCoup" id="H1XQS8">
    <property type="interactions" value="321"/>
</dbReference>
<reference evidence="10 11" key="1">
    <citation type="submission" date="2011-09" db="EMBL/GenBank/DDBJ databases">
        <title>The permanent draft genome of Caldithrix abyssi DSM 13497.</title>
        <authorList>
            <consortium name="US DOE Joint Genome Institute (JGI-PGF)"/>
            <person name="Lucas S."/>
            <person name="Han J."/>
            <person name="Lapidus A."/>
            <person name="Bruce D."/>
            <person name="Goodwin L."/>
            <person name="Pitluck S."/>
            <person name="Peters L."/>
            <person name="Kyrpides N."/>
            <person name="Mavromatis K."/>
            <person name="Ivanova N."/>
            <person name="Mikhailova N."/>
            <person name="Chertkov O."/>
            <person name="Detter J.C."/>
            <person name="Tapia R."/>
            <person name="Han C."/>
            <person name="Land M."/>
            <person name="Hauser L."/>
            <person name="Markowitz V."/>
            <person name="Cheng J.-F."/>
            <person name="Hugenholtz P."/>
            <person name="Woyke T."/>
            <person name="Wu D."/>
            <person name="Spring S."/>
            <person name="Brambilla E."/>
            <person name="Klenk H.-P."/>
            <person name="Eisen J.A."/>
        </authorList>
    </citation>
    <scope>NUCLEOTIDE SEQUENCE [LARGE SCALE GENOMIC DNA]</scope>
    <source>
        <strain evidence="10 11">DSM 13497</strain>
    </source>
</reference>
<dbReference type="KEGG" id="caby:Cabys_1589"/>
<dbReference type="STRING" id="880073.Cabys_1589"/>
<dbReference type="InterPro" id="IPR047215">
    <property type="entry name" value="Galactose_mutarotase-like"/>
</dbReference>
<dbReference type="InterPro" id="IPR014718">
    <property type="entry name" value="GH-type_carb-bd"/>
</dbReference>
<feature type="binding site" evidence="8">
    <location>
        <begin position="81"/>
        <end position="82"/>
    </location>
    <ligand>
        <name>beta-D-galactose</name>
        <dbReference type="ChEBI" id="CHEBI:27667"/>
    </ligand>
</feature>
<accession>H1XQS8</accession>
<evidence type="ECO:0000256" key="6">
    <source>
        <dbReference type="PIRSR" id="PIRSR005096-1"/>
    </source>
</evidence>
<dbReference type="eggNOG" id="COG2017">
    <property type="taxonomic scope" value="Bacteria"/>
</dbReference>
<evidence type="ECO:0000256" key="3">
    <source>
        <dbReference type="ARBA" id="ARBA00023235"/>
    </source>
</evidence>
<dbReference type="InterPro" id="IPR015443">
    <property type="entry name" value="Aldose_1-epimerase"/>
</dbReference>
<dbReference type="RefSeq" id="WP_006929646.1">
    <property type="nucleotide sequence ID" value="NZ_CM001402.1"/>
</dbReference>
<dbReference type="GO" id="GO:0030246">
    <property type="term" value="F:carbohydrate binding"/>
    <property type="evidence" value="ECO:0007669"/>
    <property type="project" value="InterPro"/>
</dbReference>
<dbReference type="PANTHER" id="PTHR10091:SF0">
    <property type="entry name" value="GALACTOSE MUTAROTASE"/>
    <property type="match status" value="1"/>
</dbReference>
<feature type="binding site" evidence="7">
    <location>
        <position position="255"/>
    </location>
    <ligand>
        <name>beta-D-galactose</name>
        <dbReference type="ChEBI" id="CHEBI:27667"/>
    </ligand>
</feature>
<evidence type="ECO:0000256" key="1">
    <source>
        <dbReference type="ARBA" id="ARBA00005028"/>
    </source>
</evidence>
<dbReference type="EC" id="5.1.3.3" evidence="5"/>
<organism evidence="10 11">
    <name type="scientific">Caldithrix abyssi DSM 13497</name>
    <dbReference type="NCBI Taxonomy" id="880073"/>
    <lineage>
        <taxon>Bacteria</taxon>
        <taxon>Pseudomonadati</taxon>
        <taxon>Calditrichota</taxon>
        <taxon>Calditrichia</taxon>
        <taxon>Calditrichales</taxon>
        <taxon>Calditrichaceae</taxon>
        <taxon>Caldithrix</taxon>
    </lineage>
</organism>
<feature type="active site" description="Proton donor" evidence="6">
    <location>
        <position position="178"/>
    </location>
</feature>
<evidence type="ECO:0000256" key="2">
    <source>
        <dbReference type="ARBA" id="ARBA00006206"/>
    </source>
</evidence>
<keyword evidence="11" id="KW-1185">Reference proteome</keyword>
<dbReference type="EMBL" id="CP018099">
    <property type="protein sequence ID" value="APF18338.1"/>
    <property type="molecule type" value="Genomic_DNA"/>
</dbReference>
<comment type="pathway">
    <text evidence="1 5">Carbohydrate metabolism; hexose metabolism.</text>
</comment>
<dbReference type="InParanoid" id="H1XQS8"/>
<keyword evidence="3 5" id="KW-0413">Isomerase</keyword>
<gene>
    <name evidence="9" type="ORF">Cabys_1589</name>
    <name evidence="10" type="ORF">Calab_2743</name>
</gene>
<name>H1XQS8_CALAY</name>
<evidence type="ECO:0000256" key="5">
    <source>
        <dbReference type="PIRNR" id="PIRNR005096"/>
    </source>
</evidence>
<dbReference type="OrthoDB" id="9779408at2"/>
<dbReference type="GO" id="GO:0033499">
    <property type="term" value="P:galactose catabolic process via UDP-galactose, Leloir pathway"/>
    <property type="evidence" value="ECO:0007669"/>
    <property type="project" value="TreeGrafter"/>
</dbReference>
<evidence type="ECO:0000256" key="7">
    <source>
        <dbReference type="PIRSR" id="PIRSR005096-2"/>
    </source>
</evidence>
<evidence type="ECO:0000313" key="12">
    <source>
        <dbReference type="Proteomes" id="UP000183868"/>
    </source>
</evidence>
<dbReference type="PANTHER" id="PTHR10091">
    <property type="entry name" value="ALDOSE-1-EPIMERASE"/>
    <property type="match status" value="1"/>
</dbReference>
<dbReference type="SUPFAM" id="SSF74650">
    <property type="entry name" value="Galactose mutarotase-like"/>
    <property type="match status" value="1"/>
</dbReference>
<dbReference type="PIRSF" id="PIRSF005096">
    <property type="entry name" value="GALM"/>
    <property type="match status" value="1"/>
</dbReference>
<evidence type="ECO:0000313" key="11">
    <source>
        <dbReference type="Proteomes" id="UP000004671"/>
    </source>
</evidence>
<evidence type="ECO:0000313" key="10">
    <source>
        <dbReference type="EMBL" id="EHO42351.1"/>
    </source>
</evidence>
<dbReference type="Gene3D" id="2.70.98.10">
    <property type="match status" value="1"/>
</dbReference>
<dbReference type="Proteomes" id="UP000004671">
    <property type="component" value="Chromosome"/>
</dbReference>
<feature type="active site" description="Proton acceptor" evidence="6">
    <location>
        <position position="319"/>
    </location>
</feature>
<evidence type="ECO:0000313" key="9">
    <source>
        <dbReference type="EMBL" id="APF18338.1"/>
    </source>
</evidence>
<dbReference type="UniPathway" id="UPA00242"/>
<dbReference type="InterPro" id="IPR011013">
    <property type="entry name" value="Gal_mutarotase_sf_dom"/>
</dbReference>